<dbReference type="Proteomes" id="UP000517759">
    <property type="component" value="Unassembled WGS sequence"/>
</dbReference>
<accession>A0A7W6F8X1</accession>
<reference evidence="1 2" key="1">
    <citation type="submission" date="2020-08" db="EMBL/GenBank/DDBJ databases">
        <title>Genomic Encyclopedia of Type Strains, Phase IV (KMG-IV): sequencing the most valuable type-strain genomes for metagenomic binning, comparative biology and taxonomic classification.</title>
        <authorList>
            <person name="Goeker M."/>
        </authorList>
    </citation>
    <scope>NUCLEOTIDE SEQUENCE [LARGE SCALE GENOMIC DNA]</scope>
    <source>
        <strain evidence="1 2">DSM 24105</strain>
    </source>
</reference>
<dbReference type="AlphaFoldDB" id="A0A7W6F8X1"/>
<dbReference type="RefSeq" id="WP_183508544.1">
    <property type="nucleotide sequence ID" value="NZ_BSPG01000040.1"/>
</dbReference>
<dbReference type="EMBL" id="JACIDN010000008">
    <property type="protein sequence ID" value="MBB3904566.1"/>
    <property type="molecule type" value="Genomic_DNA"/>
</dbReference>
<gene>
    <name evidence="1" type="ORF">GGR33_004089</name>
</gene>
<organism evidence="1 2">
    <name type="scientific">Methylobacterium brachythecii</name>
    <dbReference type="NCBI Taxonomy" id="1176177"/>
    <lineage>
        <taxon>Bacteria</taxon>
        <taxon>Pseudomonadati</taxon>
        <taxon>Pseudomonadota</taxon>
        <taxon>Alphaproteobacteria</taxon>
        <taxon>Hyphomicrobiales</taxon>
        <taxon>Methylobacteriaceae</taxon>
        <taxon>Methylobacterium</taxon>
    </lineage>
</organism>
<sequence length="52" mass="5741">MIRPVRAGETAQQDEKRAGHWCFERLRTEHLVSWRTSAAAAEDASDDDGAAA</sequence>
<evidence type="ECO:0000313" key="2">
    <source>
        <dbReference type="Proteomes" id="UP000517759"/>
    </source>
</evidence>
<comment type="caution">
    <text evidence="1">The sequence shown here is derived from an EMBL/GenBank/DDBJ whole genome shotgun (WGS) entry which is preliminary data.</text>
</comment>
<name>A0A7W6F8X1_9HYPH</name>
<proteinExistence type="predicted"/>
<evidence type="ECO:0000313" key="1">
    <source>
        <dbReference type="EMBL" id="MBB3904566.1"/>
    </source>
</evidence>
<protein>
    <submittedName>
        <fullName evidence="1">Uncharacterized protein</fullName>
    </submittedName>
</protein>